<feature type="region of interest" description="Disordered" evidence="4">
    <location>
        <begin position="129"/>
        <end position="173"/>
    </location>
</feature>
<dbReference type="GO" id="GO:0005634">
    <property type="term" value="C:nucleus"/>
    <property type="evidence" value="ECO:0007669"/>
    <property type="project" value="UniProtKB-SubCell"/>
</dbReference>
<dbReference type="InterPro" id="IPR005172">
    <property type="entry name" value="CRC"/>
</dbReference>
<sequence>MSDSPTHHLSDSLMLDEHDINEFRMSHSSDEYPTNNFEEIEYQDLDCTNEEVMTTEETIIMERSDHQLMEHIEIDNDPDQEAEHDIIQQLQRESDEGIEHEYDNHEIEYETDEVEAALDPDLDADFEADEEQDDVVMTEPRNQELIEEEDRVEEEREEEEEEGLDESDELDADEISSPQVSYTNTSNQNIVFQAKPTFQKISTPNISVKPIPSQSSQSQNTFMIVPDGQGSNQVLKISHASGTTQSQLQSIAQSIITAKTPDGHIIHLRSAQTGKPLVATSQGANVTIQNVQNPKIMTNTIKRTIQNTNQQQNRNLYTKMLLSSGNQQGQEIYVPANSKDNQQQTYKYYTTTSSSGNDNTNSTKSMSINQPQMSFVQQQPQQQQQHTVSKVQNIIPMTTTPKQYVYSHKIGQSTAQPPKLSVIPSKSLPTKILPAPIMTTQIRPANISNSQQMQFTTAKNPSQQNPHKVFIRQASLKPGTVFGSGHVIRIPSNQNIINSNQVHQIQQIPGGKQVQLVRIVNSSSSSSSSSSPSTSKPKTQTMGVTQRMGCVPQQLLKVVPINASNQQQLRHVAPKTTMSGTQRILIPATSMNVSGQNKNTVGIPASRISQLTSGQTILSTNSNVGNIVLLPSGFMQQQQQQQQHSQNQQHKQLKHRSAFTPPPKDFLDPNKPTTTTTTTNIYKSLSPKNSSSSIAGNLSTTSESSLISAPSTPTPKSSKTPSSPVDSNGVRQRKPCNCTKSQCLKLYCDCFANGEFCNSCNCTNCSNNLVNEEERQKAIKLCLERNPNAFRPKIGKARESGDDIRRHNKGCNCKRSGCLKNYCECYEAKIACSGNCKCIGCRNVEEPVIQDNKALKDLADAAEARTTQIMMDNARMRQFPSAFRPSASSNTGLRQPFNFLTDKVIESTCQCLLAQAEDAERGMFDEETSQRLIIEEFGRCFKEIIETAQKVESTNT</sequence>
<dbReference type="PROSITE" id="PS51634">
    <property type="entry name" value="CRC"/>
    <property type="match status" value="1"/>
</dbReference>
<keyword evidence="3" id="KW-0539">Nucleus</keyword>
<dbReference type="PANTHER" id="PTHR12446:SF34">
    <property type="entry name" value="PROTEIN LIN-54 HOMOLOG"/>
    <property type="match status" value="1"/>
</dbReference>
<evidence type="ECO:0000259" key="5">
    <source>
        <dbReference type="PROSITE" id="PS51634"/>
    </source>
</evidence>
<comment type="similarity">
    <text evidence="2">Belongs to the lin-54 family.</text>
</comment>
<dbReference type="Pfam" id="PF03638">
    <property type="entry name" value="TCR"/>
    <property type="match status" value="2"/>
</dbReference>
<dbReference type="InterPro" id="IPR028307">
    <property type="entry name" value="Lin-54_fam"/>
</dbReference>
<dbReference type="GO" id="GO:0006355">
    <property type="term" value="P:regulation of DNA-templated transcription"/>
    <property type="evidence" value="ECO:0007669"/>
    <property type="project" value="TreeGrafter"/>
</dbReference>
<feature type="domain" description="CRC" evidence="5">
    <location>
        <begin position="732"/>
        <end position="846"/>
    </location>
</feature>
<feature type="compositionally biased region" description="Low complexity" evidence="4">
    <location>
        <begin position="636"/>
        <end position="650"/>
    </location>
</feature>
<proteinExistence type="inferred from homology"/>
<evidence type="ECO:0000313" key="7">
    <source>
        <dbReference type="Proteomes" id="UP000639338"/>
    </source>
</evidence>
<comment type="caution">
    <text evidence="6">The sequence shown here is derived from an EMBL/GenBank/DDBJ whole genome shotgun (WGS) entry which is preliminary data.</text>
</comment>
<feature type="compositionally biased region" description="Low complexity" evidence="4">
    <location>
        <begin position="673"/>
        <end position="693"/>
    </location>
</feature>
<evidence type="ECO:0000313" key="6">
    <source>
        <dbReference type="EMBL" id="KAF7997632.1"/>
    </source>
</evidence>
<dbReference type="OrthoDB" id="6283463at2759"/>
<dbReference type="InterPro" id="IPR033467">
    <property type="entry name" value="Tesmin/TSO1-like_CXC"/>
</dbReference>
<protein>
    <recommendedName>
        <fullName evidence="5">CRC domain-containing protein</fullName>
    </recommendedName>
</protein>
<dbReference type="PANTHER" id="PTHR12446">
    <property type="entry name" value="TESMIN/TSO1-RELATED"/>
    <property type="match status" value="1"/>
</dbReference>
<dbReference type="Proteomes" id="UP000639338">
    <property type="component" value="Unassembled WGS sequence"/>
</dbReference>
<evidence type="ECO:0000256" key="4">
    <source>
        <dbReference type="SAM" id="MobiDB-lite"/>
    </source>
</evidence>
<feature type="compositionally biased region" description="Low complexity" evidence="4">
    <location>
        <begin position="522"/>
        <end position="539"/>
    </location>
</feature>
<evidence type="ECO:0000256" key="3">
    <source>
        <dbReference type="ARBA" id="ARBA00023242"/>
    </source>
</evidence>
<evidence type="ECO:0000256" key="1">
    <source>
        <dbReference type="ARBA" id="ARBA00004123"/>
    </source>
</evidence>
<organism evidence="6 7">
    <name type="scientific">Aphidius gifuensis</name>
    <name type="common">Parasitoid wasp</name>
    <dbReference type="NCBI Taxonomy" id="684658"/>
    <lineage>
        <taxon>Eukaryota</taxon>
        <taxon>Metazoa</taxon>
        <taxon>Ecdysozoa</taxon>
        <taxon>Arthropoda</taxon>
        <taxon>Hexapoda</taxon>
        <taxon>Insecta</taxon>
        <taxon>Pterygota</taxon>
        <taxon>Neoptera</taxon>
        <taxon>Endopterygota</taxon>
        <taxon>Hymenoptera</taxon>
        <taxon>Apocrita</taxon>
        <taxon>Ichneumonoidea</taxon>
        <taxon>Braconidae</taxon>
        <taxon>Aphidiinae</taxon>
        <taxon>Aphidius</taxon>
    </lineage>
</organism>
<dbReference type="AlphaFoldDB" id="A0A834Y4G5"/>
<accession>A0A834Y4G5</accession>
<name>A0A834Y4G5_APHGI</name>
<reference evidence="6 7" key="1">
    <citation type="submission" date="2020-08" db="EMBL/GenBank/DDBJ databases">
        <title>Aphidius gifuensis genome sequencing and assembly.</title>
        <authorList>
            <person name="Du Z."/>
        </authorList>
    </citation>
    <scope>NUCLEOTIDE SEQUENCE [LARGE SCALE GENOMIC DNA]</scope>
    <source>
        <strain evidence="6">YNYX2018</strain>
        <tissue evidence="6">Adults</tissue>
    </source>
</reference>
<comment type="subcellular location">
    <subcellularLocation>
        <location evidence="1">Nucleus</location>
    </subcellularLocation>
</comment>
<gene>
    <name evidence="6" type="ORF">HCN44_006203</name>
</gene>
<feature type="region of interest" description="Disordered" evidence="4">
    <location>
        <begin position="520"/>
        <end position="543"/>
    </location>
</feature>
<feature type="compositionally biased region" description="Acidic residues" evidence="4">
    <location>
        <begin position="145"/>
        <end position="173"/>
    </location>
</feature>
<feature type="region of interest" description="Disordered" evidence="4">
    <location>
        <begin position="635"/>
        <end position="732"/>
    </location>
</feature>
<feature type="compositionally biased region" description="Polar residues" evidence="4">
    <location>
        <begin position="694"/>
        <end position="709"/>
    </location>
</feature>
<dbReference type="SMART" id="SM01114">
    <property type="entry name" value="CXC"/>
    <property type="match status" value="2"/>
</dbReference>
<dbReference type="EMBL" id="JACMRX010000001">
    <property type="protein sequence ID" value="KAF7997632.1"/>
    <property type="molecule type" value="Genomic_DNA"/>
</dbReference>
<feature type="compositionally biased region" description="Low complexity" evidence="4">
    <location>
        <begin position="710"/>
        <end position="724"/>
    </location>
</feature>
<keyword evidence="7" id="KW-1185">Reference proteome</keyword>
<evidence type="ECO:0000256" key="2">
    <source>
        <dbReference type="ARBA" id="ARBA00007267"/>
    </source>
</evidence>